<feature type="domain" description="Adenylyltransferase AadA C-terminal" evidence="6">
    <location>
        <begin position="225"/>
        <end position="326"/>
    </location>
</feature>
<keyword evidence="7" id="KW-0548">Nucleotidyltransferase</keyword>
<reference evidence="7" key="1">
    <citation type="journal article" date="2014" name="Antimicrob. Agents Chemother.">
        <title>Detection of variants of the pRAS3, pAB5S9, and pSN254 plasmids in Aeromonas salmonicida subsp. salmonicida: multidrug-resistance, interspecies exchanges, and plasmid reshaping.</title>
        <authorList>
            <person name="Vincent A.T."/>
            <person name="Trudel M.V."/>
            <person name="Paquet V.E."/>
            <person name="Boyle B."/>
            <person name="Tanaka K.H."/>
            <person name="Dallaire-Dufresne S."/>
            <person name="Daher R.K."/>
            <person name="Frenette M."/>
            <person name="Derome N."/>
            <person name="Charette S.J."/>
        </authorList>
    </citation>
    <scope>NUCLEOTIDE SEQUENCE</scope>
    <source>
        <strain evidence="7">2004-05MF26</strain>
        <plasmid evidence="7">pSN254b</plasmid>
    </source>
</reference>
<dbReference type="AlphaFoldDB" id="A0A096Y686"/>
<keyword evidence="1 7" id="KW-0808">Transferase</keyword>
<dbReference type="Pfam" id="PF01909">
    <property type="entry name" value="NTP_transf_2"/>
    <property type="match status" value="1"/>
</dbReference>
<evidence type="ECO:0000256" key="3">
    <source>
        <dbReference type="ARBA" id="ARBA00035252"/>
    </source>
</evidence>
<evidence type="ECO:0000259" key="5">
    <source>
        <dbReference type="Pfam" id="PF01909"/>
    </source>
</evidence>
<dbReference type="InterPro" id="IPR043519">
    <property type="entry name" value="NT_sf"/>
</dbReference>
<dbReference type="GO" id="GO:0009012">
    <property type="term" value="F:aminoglycoside 3''-adenylyltransferase activity"/>
    <property type="evidence" value="ECO:0007669"/>
    <property type="project" value="UniProtKB-EC"/>
</dbReference>
<dbReference type="Gene3D" id="3.30.460.10">
    <property type="entry name" value="Beta Polymerase, domain 2"/>
    <property type="match status" value="1"/>
</dbReference>
<dbReference type="NCBIfam" id="NF010309">
    <property type="entry name" value="PRK13746.1"/>
    <property type="match status" value="1"/>
</dbReference>
<name>A0A096Y686_AERSS</name>
<comment type="catalytic activity">
    <reaction evidence="4">
        <text>streptomycin + ATP = 3''-O-adenylylstreptomycin + diphosphate</text>
        <dbReference type="Rhea" id="RHEA:20245"/>
        <dbReference type="ChEBI" id="CHEBI:30616"/>
        <dbReference type="ChEBI" id="CHEBI:33019"/>
        <dbReference type="ChEBI" id="CHEBI:58007"/>
        <dbReference type="ChEBI" id="CHEBI:58605"/>
        <dbReference type="EC" id="2.7.7.47"/>
    </reaction>
</comment>
<dbReference type="InterPro" id="IPR025184">
    <property type="entry name" value="AadA_C"/>
</dbReference>
<feature type="domain" description="Polymerase nucleotidyl transferase" evidence="5">
    <location>
        <begin position="101"/>
        <end position="168"/>
    </location>
</feature>
<accession>A0A096Y686</accession>
<dbReference type="EMBL" id="KJ909290">
    <property type="protein sequence ID" value="AIM49564.1"/>
    <property type="molecule type" value="Genomic_DNA"/>
</dbReference>
<dbReference type="PROSITE" id="PS51257">
    <property type="entry name" value="PROKAR_LIPOPROTEIN"/>
    <property type="match status" value="1"/>
</dbReference>
<dbReference type="CDD" id="cd05403">
    <property type="entry name" value="NT_KNTase_like"/>
    <property type="match status" value="1"/>
</dbReference>
<dbReference type="NCBIfam" id="NF012157">
    <property type="entry name" value="ANT_3pp_I"/>
    <property type="match status" value="1"/>
</dbReference>
<evidence type="ECO:0000256" key="4">
    <source>
        <dbReference type="ARBA" id="ARBA00048566"/>
    </source>
</evidence>
<gene>
    <name evidence="7" type="primary">aadA</name>
</gene>
<keyword evidence="7" id="KW-0614">Plasmid</keyword>
<dbReference type="SUPFAM" id="SSF81301">
    <property type="entry name" value="Nucleotidyltransferase"/>
    <property type="match status" value="1"/>
</dbReference>
<dbReference type="InterPro" id="IPR002934">
    <property type="entry name" value="Polymerase_NTP_transf_dom"/>
</dbReference>
<evidence type="ECO:0000256" key="1">
    <source>
        <dbReference type="ARBA" id="ARBA00022679"/>
    </source>
</evidence>
<dbReference type="EC" id="2.7.7.47" evidence="2"/>
<geneLocation type="plasmid" evidence="7">
    <name>pSN254b</name>
</geneLocation>
<dbReference type="Pfam" id="PF13427">
    <property type="entry name" value="AadA_C"/>
    <property type="match status" value="1"/>
</dbReference>
<proteinExistence type="predicted"/>
<evidence type="ECO:0000313" key="7">
    <source>
        <dbReference type="EMBL" id="AIM49564.1"/>
    </source>
</evidence>
<evidence type="ECO:0000256" key="2">
    <source>
        <dbReference type="ARBA" id="ARBA00035126"/>
    </source>
</evidence>
<organism evidence="7">
    <name type="scientific">Aeromonas salmonicida subsp. salmonicida</name>
    <dbReference type="NCBI Taxonomy" id="29491"/>
    <lineage>
        <taxon>Bacteria</taxon>
        <taxon>Pseudomonadati</taxon>
        <taxon>Pseudomonadota</taxon>
        <taxon>Gammaproteobacteria</taxon>
        <taxon>Aeromonadales</taxon>
        <taxon>Aeromonadaceae</taxon>
        <taxon>Aeromonas</taxon>
    </lineage>
</organism>
<sequence length="337" mass="37014">MRSRNWSRTLTERSGGNGAVAVFMACYDCFFVQSMPRASKQQARYAVGRCLMLWSSNDVTQQGSRPKTKLDIMSEKVPAEISVQLSQALNVIGRHLESTLLAVHLYGSALDGGLKPYSDIDLLVTVAAPLNDAVRQALLVDLLEVSASPGQNKALRALEVTIVVHSDIVPWRYPARRELQFGEWQRKDILAGIFEPATTDSDLAILLTKAKQHSVVLAGSAAKDLFSSVPESDLFKALADTLKLWNSPPDWAGDERNVVLTLSRIWYTAATGKIAPKDVAATWAMARLPAQHQPILLNAKRAYLGQEEDYLPARADQVAALIKFVKYEAVKLLGASQ</sequence>
<evidence type="ECO:0000259" key="6">
    <source>
        <dbReference type="Pfam" id="PF13427"/>
    </source>
</evidence>
<protein>
    <recommendedName>
        <fullName evidence="3">Aminoglycoside (3'') (9) adenylyltransferase</fullName>
        <ecNumber evidence="2">2.7.7.47</ecNumber>
    </recommendedName>
</protein>